<keyword evidence="8" id="KW-1185">Reference proteome</keyword>
<evidence type="ECO:0000256" key="6">
    <source>
        <dbReference type="HAMAP-Rule" id="MF_01926"/>
    </source>
</evidence>
<dbReference type="GO" id="GO:0004642">
    <property type="term" value="F:phosphoribosylformylglycinamidine synthase activity"/>
    <property type="evidence" value="ECO:0007669"/>
    <property type="project" value="UniProtKB-UniRule"/>
</dbReference>
<evidence type="ECO:0000256" key="5">
    <source>
        <dbReference type="ARBA" id="ARBA00022840"/>
    </source>
</evidence>
<dbReference type="Gene3D" id="3.30.1280.10">
    <property type="entry name" value="Phosphoribosylformylglycinamidine synthase subunit PurS"/>
    <property type="match status" value="1"/>
</dbReference>
<dbReference type="EMBL" id="WWNE01000004">
    <property type="protein sequence ID" value="NBG65258.1"/>
    <property type="molecule type" value="Genomic_DNA"/>
</dbReference>
<dbReference type="SUPFAM" id="SSF82697">
    <property type="entry name" value="PurS-like"/>
    <property type="match status" value="1"/>
</dbReference>
<dbReference type="Pfam" id="PF02700">
    <property type="entry name" value="PurS"/>
    <property type="match status" value="1"/>
</dbReference>
<comment type="caution">
    <text evidence="7">The sequence shown here is derived from an EMBL/GenBank/DDBJ whole genome shotgun (WGS) entry which is preliminary data.</text>
</comment>
<keyword evidence="1 6" id="KW-0963">Cytoplasm</keyword>
<keyword evidence="3 6" id="KW-0547">Nucleotide-binding</keyword>
<dbReference type="GO" id="GO:0005524">
    <property type="term" value="F:ATP binding"/>
    <property type="evidence" value="ECO:0007669"/>
    <property type="project" value="UniProtKB-UniRule"/>
</dbReference>
<accession>A0A6N9NF39</accession>
<name>A0A6N9NF39_9FLAO</name>
<dbReference type="UniPathway" id="UPA00074">
    <property type="reaction ID" value="UER00128"/>
</dbReference>
<evidence type="ECO:0000256" key="2">
    <source>
        <dbReference type="ARBA" id="ARBA00022598"/>
    </source>
</evidence>
<comment type="catalytic activity">
    <reaction evidence="6">
        <text>N(2)-formyl-N(1)-(5-phospho-beta-D-ribosyl)glycinamide + L-glutamine + ATP + H2O = 2-formamido-N(1)-(5-O-phospho-beta-D-ribosyl)acetamidine + L-glutamate + ADP + phosphate + H(+)</text>
        <dbReference type="Rhea" id="RHEA:17129"/>
        <dbReference type="ChEBI" id="CHEBI:15377"/>
        <dbReference type="ChEBI" id="CHEBI:15378"/>
        <dbReference type="ChEBI" id="CHEBI:29985"/>
        <dbReference type="ChEBI" id="CHEBI:30616"/>
        <dbReference type="ChEBI" id="CHEBI:43474"/>
        <dbReference type="ChEBI" id="CHEBI:58359"/>
        <dbReference type="ChEBI" id="CHEBI:147286"/>
        <dbReference type="ChEBI" id="CHEBI:147287"/>
        <dbReference type="ChEBI" id="CHEBI:456216"/>
        <dbReference type="EC" id="6.3.5.3"/>
    </reaction>
</comment>
<dbReference type="AlphaFoldDB" id="A0A6N9NF39"/>
<dbReference type="PANTHER" id="PTHR34696:SF1">
    <property type="entry name" value="PHOSPHORIBOSYLFORMYLGLYCINAMIDINE SYNTHASE SUBUNIT PURS"/>
    <property type="match status" value="1"/>
</dbReference>
<evidence type="ECO:0000256" key="1">
    <source>
        <dbReference type="ARBA" id="ARBA00022490"/>
    </source>
</evidence>
<dbReference type="HAMAP" id="MF_01926">
    <property type="entry name" value="PurS"/>
    <property type="match status" value="1"/>
</dbReference>
<dbReference type="InterPro" id="IPR036604">
    <property type="entry name" value="PurS-like_sf"/>
</dbReference>
<evidence type="ECO:0000256" key="3">
    <source>
        <dbReference type="ARBA" id="ARBA00022741"/>
    </source>
</evidence>
<sequence>MKFRAEIDIMPLKALLDPQGKAVTSSLKNLNLSEIENVRIGKHISLEIEATDKATASLKVEEACKKLLANQLMESYEFELIEA</sequence>
<dbReference type="NCBIfam" id="NF004630">
    <property type="entry name" value="PRK05974.1"/>
    <property type="match status" value="1"/>
</dbReference>
<organism evidence="7 8">
    <name type="scientific">Acidiluteibacter ferrifornacis</name>
    <dbReference type="NCBI Taxonomy" id="2692424"/>
    <lineage>
        <taxon>Bacteria</taxon>
        <taxon>Pseudomonadati</taxon>
        <taxon>Bacteroidota</taxon>
        <taxon>Flavobacteriia</taxon>
        <taxon>Flavobacteriales</taxon>
        <taxon>Cryomorphaceae</taxon>
        <taxon>Acidiluteibacter</taxon>
    </lineage>
</organism>
<keyword evidence="2 6" id="KW-0436">Ligase</keyword>
<evidence type="ECO:0000256" key="4">
    <source>
        <dbReference type="ARBA" id="ARBA00022755"/>
    </source>
</evidence>
<comment type="function">
    <text evidence="6">Part of the phosphoribosylformylglycinamidine synthase complex involved in the purines biosynthetic pathway. Catalyzes the ATP-dependent conversion of formylglycinamide ribonucleotide (FGAR) and glutamine to yield formylglycinamidine ribonucleotide (FGAM) and glutamate. The FGAM synthase complex is composed of three subunits. PurQ produces an ammonia molecule by converting glutamine to glutamate. PurL transfers the ammonia molecule to FGAR to form FGAM in an ATP-dependent manner. PurS interacts with PurQ and PurL and is thought to assist in the transfer of the ammonia molecule from PurQ to PurL.</text>
</comment>
<protein>
    <recommendedName>
        <fullName evidence="6">Phosphoribosylformylglycinamidine synthase subunit PurS</fullName>
        <shortName evidence="6">FGAM synthase</shortName>
        <ecNumber evidence="6">6.3.5.3</ecNumber>
    </recommendedName>
    <alternativeName>
        <fullName evidence="6">Formylglycinamide ribonucleotide amidotransferase subunit III</fullName>
        <shortName evidence="6">FGAR amidotransferase III</shortName>
        <shortName evidence="6">FGAR-AT III</shortName>
    </alternativeName>
    <alternativeName>
        <fullName evidence="6">Phosphoribosylformylglycinamidine synthase subunit III</fullName>
    </alternativeName>
</protein>
<comment type="pathway">
    <text evidence="6">Purine metabolism; IMP biosynthesis via de novo pathway; 5-amino-1-(5-phospho-D-ribosyl)imidazole from N(2)-formyl-N(1)-(5-phospho-D-ribosyl)glycinamide: step 1/2.</text>
</comment>
<dbReference type="EC" id="6.3.5.3" evidence="6"/>
<proteinExistence type="inferred from homology"/>
<keyword evidence="5 6" id="KW-0067">ATP-binding</keyword>
<dbReference type="Proteomes" id="UP000470771">
    <property type="component" value="Unassembled WGS sequence"/>
</dbReference>
<dbReference type="PANTHER" id="PTHR34696">
    <property type="entry name" value="PHOSPHORIBOSYLFORMYLGLYCINAMIDINE SYNTHASE SUBUNIT PURS"/>
    <property type="match status" value="1"/>
</dbReference>
<comment type="subcellular location">
    <subcellularLocation>
        <location evidence="6">Cytoplasm</location>
    </subcellularLocation>
</comment>
<comment type="similarity">
    <text evidence="6">Belongs to the PurS family.</text>
</comment>
<dbReference type="RefSeq" id="WP_160632214.1">
    <property type="nucleotide sequence ID" value="NZ_WWNE01000004.1"/>
</dbReference>
<dbReference type="GO" id="GO:0005737">
    <property type="term" value="C:cytoplasm"/>
    <property type="evidence" value="ECO:0007669"/>
    <property type="project" value="UniProtKB-SubCell"/>
</dbReference>
<evidence type="ECO:0000313" key="7">
    <source>
        <dbReference type="EMBL" id="NBG65258.1"/>
    </source>
</evidence>
<dbReference type="GO" id="GO:0006189">
    <property type="term" value="P:'de novo' IMP biosynthetic process"/>
    <property type="evidence" value="ECO:0007669"/>
    <property type="project" value="UniProtKB-UniRule"/>
</dbReference>
<dbReference type="InterPro" id="IPR003850">
    <property type="entry name" value="PurS"/>
</dbReference>
<keyword evidence="4 6" id="KW-0658">Purine biosynthesis</keyword>
<comment type="subunit">
    <text evidence="6">Part of the FGAM synthase complex composed of 1 PurL, 1 PurQ and 2 PurS subunits.</text>
</comment>
<reference evidence="7 8" key="1">
    <citation type="submission" date="2019-12" db="EMBL/GenBank/DDBJ databases">
        <authorList>
            <person name="Zhao J."/>
        </authorList>
    </citation>
    <scope>NUCLEOTIDE SEQUENCE [LARGE SCALE GENOMIC DNA]</scope>
    <source>
        <strain evidence="7 8">S-15</strain>
    </source>
</reference>
<gene>
    <name evidence="6 7" type="primary">purS</name>
    <name evidence="7" type="ORF">GQN54_03970</name>
</gene>
<evidence type="ECO:0000313" key="8">
    <source>
        <dbReference type="Proteomes" id="UP000470771"/>
    </source>
</evidence>
<dbReference type="NCBIfam" id="TIGR00302">
    <property type="entry name" value="phosphoribosylformylglycinamidine synthase subunit PurS"/>
    <property type="match status" value="1"/>
</dbReference>